<gene>
    <name evidence="2" type="ORF">A2729_02090</name>
</gene>
<dbReference type="STRING" id="1797532.A2729_02090"/>
<evidence type="ECO:0000256" key="1">
    <source>
        <dbReference type="SAM" id="Phobius"/>
    </source>
</evidence>
<reference evidence="2 3" key="1">
    <citation type="journal article" date="2016" name="Nat. Commun.">
        <title>Thousands of microbial genomes shed light on interconnected biogeochemical processes in an aquifer system.</title>
        <authorList>
            <person name="Anantharaman K."/>
            <person name="Brown C.T."/>
            <person name="Hug L.A."/>
            <person name="Sharon I."/>
            <person name="Castelle C.J."/>
            <person name="Probst A.J."/>
            <person name="Thomas B.C."/>
            <person name="Singh A."/>
            <person name="Wilkins M.J."/>
            <person name="Karaoz U."/>
            <person name="Brodie E.L."/>
            <person name="Williams K.H."/>
            <person name="Hubbard S.S."/>
            <person name="Banfield J.F."/>
        </authorList>
    </citation>
    <scope>NUCLEOTIDE SEQUENCE [LARGE SCALE GENOMIC DNA]</scope>
</reference>
<protein>
    <recommendedName>
        <fullName evidence="4">SIMPL domain-containing protein</fullName>
    </recommendedName>
</protein>
<comment type="caution">
    <text evidence="2">The sequence shown here is derived from an EMBL/GenBank/DDBJ whole genome shotgun (WGS) entry which is preliminary data.</text>
</comment>
<dbReference type="Proteomes" id="UP000178930">
    <property type="component" value="Unassembled WGS sequence"/>
</dbReference>
<evidence type="ECO:0008006" key="4">
    <source>
        <dbReference type="Google" id="ProtNLM"/>
    </source>
</evidence>
<dbReference type="Gene3D" id="3.30.110.170">
    <property type="entry name" value="Protein of unknown function (DUF541), domain 1"/>
    <property type="match status" value="1"/>
</dbReference>
<dbReference type="InterPro" id="IPR052022">
    <property type="entry name" value="26kDa_periplasmic_antigen"/>
</dbReference>
<sequence length="261" mass="28597">MDNETKNLKLQPPFWGLVLATVVVIFLVVFLGVLTRNEFKKYDYIGRESQQTYTITIDGEGKVTAIPDIAQISLGIQTDKSTVVQAQQENTDKMNKIIAELKKTGIDAKDIKTTNYSIYPRYDWINGTQILRGYTVSQNVSVKIRNLEKVGSIVDQAGNLGANEVGGLNFTIDEPEKLRQEAREIALANAKEKAEALAKVAGVKLGKLVSFSESGLTPMPIYRDYALKSLEAGLGGEAPAPAVEPGSQEIIVDVMVTYEVL</sequence>
<keyword evidence="1" id="KW-0472">Membrane</keyword>
<evidence type="ECO:0000313" key="3">
    <source>
        <dbReference type="Proteomes" id="UP000178930"/>
    </source>
</evidence>
<dbReference type="GO" id="GO:0006974">
    <property type="term" value="P:DNA damage response"/>
    <property type="evidence" value="ECO:0007669"/>
    <property type="project" value="TreeGrafter"/>
</dbReference>
<dbReference type="PANTHER" id="PTHR34387">
    <property type="entry name" value="SLR1258 PROTEIN"/>
    <property type="match status" value="1"/>
</dbReference>
<keyword evidence="1" id="KW-0812">Transmembrane</keyword>
<dbReference type="Gene3D" id="3.30.70.2970">
    <property type="entry name" value="Protein of unknown function (DUF541), domain 2"/>
    <property type="match status" value="1"/>
</dbReference>
<dbReference type="InterPro" id="IPR007497">
    <property type="entry name" value="SIMPL/DUF541"/>
</dbReference>
<name>A0A1G1XWS8_9BACT</name>
<evidence type="ECO:0000313" key="2">
    <source>
        <dbReference type="EMBL" id="OGY44431.1"/>
    </source>
</evidence>
<dbReference type="EMBL" id="MHIB01000016">
    <property type="protein sequence ID" value="OGY44431.1"/>
    <property type="molecule type" value="Genomic_DNA"/>
</dbReference>
<accession>A0A1G1XWS8</accession>
<feature type="transmembrane region" description="Helical" evidence="1">
    <location>
        <begin position="14"/>
        <end position="34"/>
    </location>
</feature>
<dbReference type="PANTHER" id="PTHR34387:SF1">
    <property type="entry name" value="PERIPLASMIC IMMUNOGENIC PROTEIN"/>
    <property type="match status" value="1"/>
</dbReference>
<proteinExistence type="predicted"/>
<organism evidence="2 3">
    <name type="scientific">Candidatus Buchananbacteria bacterium RIFCSPHIGHO2_01_FULL_39_14</name>
    <dbReference type="NCBI Taxonomy" id="1797532"/>
    <lineage>
        <taxon>Bacteria</taxon>
        <taxon>Candidatus Buchananiibacteriota</taxon>
    </lineage>
</organism>
<dbReference type="AlphaFoldDB" id="A0A1G1XWS8"/>
<keyword evidence="1" id="KW-1133">Transmembrane helix</keyword>
<dbReference type="Pfam" id="PF04402">
    <property type="entry name" value="SIMPL"/>
    <property type="match status" value="1"/>
</dbReference>